<reference evidence="1 2" key="1">
    <citation type="submission" date="2019-10" db="EMBL/GenBank/DDBJ databases">
        <authorList>
            <person name="Blom J."/>
        </authorList>
    </citation>
    <scope>NUCLEOTIDE SEQUENCE [LARGE SCALE GENOMIC DNA]</scope>
    <source>
        <strain evidence="1 2">ES3154-GLU</strain>
    </source>
</reference>
<protein>
    <recommendedName>
        <fullName evidence="3">FG-GAP repeat-containing protein</fullName>
    </recommendedName>
</protein>
<name>A0A6I8MDT9_9FUSO</name>
<gene>
    <name evidence="1" type="ORF">OMES3154_00973</name>
</gene>
<organism evidence="1 2">
    <name type="scientific">Oceanivirga miroungae</name>
    <dbReference type="NCBI Taxonomy" id="1130046"/>
    <lineage>
        <taxon>Bacteria</taxon>
        <taxon>Fusobacteriati</taxon>
        <taxon>Fusobacteriota</taxon>
        <taxon>Fusobacteriia</taxon>
        <taxon>Fusobacteriales</taxon>
        <taxon>Leptotrichiaceae</taxon>
        <taxon>Oceanivirga</taxon>
    </lineage>
</organism>
<keyword evidence="2" id="KW-1185">Reference proteome</keyword>
<dbReference type="RefSeq" id="WP_156683662.1">
    <property type="nucleotide sequence ID" value="NZ_CABWIB010000001.1"/>
</dbReference>
<evidence type="ECO:0000313" key="2">
    <source>
        <dbReference type="Proteomes" id="UP000419017"/>
    </source>
</evidence>
<sequence>MKFRKQVLDKLNKCYQMANIEYNGEHHIVVAAEKQDECFLYNHNLEKKATIWQEPGGTMSIIPLENANGAFLATQKFHSPNDSKEARIVYVKPLDNNYNFSVRIIAEVPFAHRFDVLKAEDGTKYILVCALKSGHEYKDDWTKPGKTYFIELPSDLDNCEVLKEEDFTVIQEDMLKNHGYYKHIEDGLEKAIVSCDSGVYLYTPPKKKGENWDIEKLVSDAASDATLIDLDNDGVDELVAISPFHGHKLRVYRKKDGKFELAKEFPEDITFLHAIWSGKLNSENVCVLGNRRDEMITFVLRYIDGEYVYEIIDKGFGAANINYFVKDGKEYLIAANRETDEIALYILEK</sequence>
<dbReference type="Proteomes" id="UP000419017">
    <property type="component" value="Unassembled WGS sequence"/>
</dbReference>
<dbReference type="AlphaFoldDB" id="A0A6I8MDT9"/>
<proteinExistence type="predicted"/>
<dbReference type="EMBL" id="CABWIB010000001">
    <property type="protein sequence ID" value="VWL85687.1"/>
    <property type="molecule type" value="Genomic_DNA"/>
</dbReference>
<evidence type="ECO:0000313" key="1">
    <source>
        <dbReference type="EMBL" id="VWL85687.1"/>
    </source>
</evidence>
<accession>A0A6I8MDT9</accession>
<evidence type="ECO:0008006" key="3">
    <source>
        <dbReference type="Google" id="ProtNLM"/>
    </source>
</evidence>